<sequence>MHCKTLEVKKHKHHYFILSELHQVIDYSWDREVIDYSNSPHDNFDNKYHGDKLSRVCDYLQVNVNILHPLHDVLTTPK</sequence>
<reference evidence="1" key="1">
    <citation type="submission" date="2014-12" db="EMBL/GenBank/DDBJ databases">
        <title>Insight into the proteome of Arion vulgaris.</title>
        <authorList>
            <person name="Aradska J."/>
            <person name="Bulat T."/>
            <person name="Smidak R."/>
            <person name="Sarate P."/>
            <person name="Gangsoo J."/>
            <person name="Sialana F."/>
            <person name="Bilban M."/>
            <person name="Lubec G."/>
        </authorList>
    </citation>
    <scope>NUCLEOTIDE SEQUENCE</scope>
    <source>
        <tissue evidence="1">Skin</tissue>
    </source>
</reference>
<feature type="non-terminal residue" evidence="1">
    <location>
        <position position="78"/>
    </location>
</feature>
<accession>A0A0B6ZM83</accession>
<gene>
    <name evidence="1" type="primary">ORF70392</name>
</gene>
<name>A0A0B6ZM83_9EUPU</name>
<dbReference type="EMBL" id="HACG01022627">
    <property type="protein sequence ID" value="CEK69492.1"/>
    <property type="molecule type" value="Transcribed_RNA"/>
</dbReference>
<organism evidence="1">
    <name type="scientific">Arion vulgaris</name>
    <dbReference type="NCBI Taxonomy" id="1028688"/>
    <lineage>
        <taxon>Eukaryota</taxon>
        <taxon>Metazoa</taxon>
        <taxon>Spiralia</taxon>
        <taxon>Lophotrochozoa</taxon>
        <taxon>Mollusca</taxon>
        <taxon>Gastropoda</taxon>
        <taxon>Heterobranchia</taxon>
        <taxon>Euthyneura</taxon>
        <taxon>Panpulmonata</taxon>
        <taxon>Eupulmonata</taxon>
        <taxon>Stylommatophora</taxon>
        <taxon>Helicina</taxon>
        <taxon>Arionoidea</taxon>
        <taxon>Arionidae</taxon>
        <taxon>Arion</taxon>
    </lineage>
</organism>
<dbReference type="AlphaFoldDB" id="A0A0B6ZM83"/>
<protein>
    <submittedName>
        <fullName evidence="1">Uncharacterized protein</fullName>
    </submittedName>
</protein>
<proteinExistence type="predicted"/>
<evidence type="ECO:0000313" key="1">
    <source>
        <dbReference type="EMBL" id="CEK69492.1"/>
    </source>
</evidence>